<organism evidence="2 3">
    <name type="scientific">Polytolypa hystricis (strain UAMH7299)</name>
    <dbReference type="NCBI Taxonomy" id="1447883"/>
    <lineage>
        <taxon>Eukaryota</taxon>
        <taxon>Fungi</taxon>
        <taxon>Dikarya</taxon>
        <taxon>Ascomycota</taxon>
        <taxon>Pezizomycotina</taxon>
        <taxon>Eurotiomycetes</taxon>
        <taxon>Eurotiomycetidae</taxon>
        <taxon>Onygenales</taxon>
        <taxon>Onygenales incertae sedis</taxon>
        <taxon>Polytolypa</taxon>
    </lineage>
</organism>
<comment type="caution">
    <text evidence="2">The sequence shown here is derived from an EMBL/GenBank/DDBJ whole genome shotgun (WGS) entry which is preliminary data.</text>
</comment>
<keyword evidence="3" id="KW-1185">Reference proteome</keyword>
<feature type="region of interest" description="Disordered" evidence="1">
    <location>
        <begin position="346"/>
        <end position="365"/>
    </location>
</feature>
<proteinExistence type="predicted"/>
<dbReference type="EMBL" id="PDNA01000094">
    <property type="protein sequence ID" value="PGH14346.1"/>
    <property type="molecule type" value="Genomic_DNA"/>
</dbReference>
<evidence type="ECO:0000256" key="1">
    <source>
        <dbReference type="SAM" id="MobiDB-lite"/>
    </source>
</evidence>
<dbReference type="AlphaFoldDB" id="A0A2B7XYQ7"/>
<gene>
    <name evidence="2" type="ORF">AJ80_05936</name>
</gene>
<reference evidence="2 3" key="1">
    <citation type="submission" date="2017-10" db="EMBL/GenBank/DDBJ databases">
        <title>Comparative genomics in systemic dimorphic fungi from Ajellomycetaceae.</title>
        <authorList>
            <person name="Munoz J.F."/>
            <person name="Mcewen J.G."/>
            <person name="Clay O.K."/>
            <person name="Cuomo C.A."/>
        </authorList>
    </citation>
    <scope>NUCLEOTIDE SEQUENCE [LARGE SCALE GENOMIC DNA]</scope>
    <source>
        <strain evidence="2 3">UAMH7299</strain>
    </source>
</reference>
<evidence type="ECO:0000313" key="2">
    <source>
        <dbReference type="EMBL" id="PGH14346.1"/>
    </source>
</evidence>
<protein>
    <submittedName>
        <fullName evidence="2">Uncharacterized protein</fullName>
    </submittedName>
</protein>
<sequence length="365" mass="40332">MLDWAQLEINIRQLLHRHGGNEPNINIEFLPGTIEQFTEPPQSGPGQPGVSQLESISLDDKLPMGFSVGIVGERGGGTAGGFGHAHSEWSDQEGNDLKNDKEKQEMNVMVKGEPSKFLQESIELHCHDIEQDHSILRIIEKLPLRLGKVGPTSGRLLFEGRIYDWAFIELSDPMSQKLFRPNPTPKAPDNQTPQRYLKNVIFAPVRSTVAPFGKLEVGGYYFKKGRTTGVTAGVCNGLLAYCNWPAARDRLRYDEFGNLVKVEKGITEEYVIFSKNCGILVHTQDTFALAGDSGSFVLNARFEDLRLVIRGSDGEVWPHGWPDIHVSAGLAMCMSDVEKSVELRTTPRDADSKAIGPPAILGLPE</sequence>
<dbReference type="Proteomes" id="UP000224634">
    <property type="component" value="Unassembled WGS sequence"/>
</dbReference>
<name>A0A2B7XYQ7_POLH7</name>
<evidence type="ECO:0000313" key="3">
    <source>
        <dbReference type="Proteomes" id="UP000224634"/>
    </source>
</evidence>
<dbReference type="OrthoDB" id="5414143at2759"/>
<accession>A0A2B7XYQ7</accession>